<keyword evidence="7 8" id="KW-0520">NAD</keyword>
<comment type="catalytic activity">
    <reaction evidence="8 10">
        <text>deamido-NAD(+) + NH4(+) + ATP = AMP + diphosphate + NAD(+) + H(+)</text>
        <dbReference type="Rhea" id="RHEA:21188"/>
        <dbReference type="ChEBI" id="CHEBI:15378"/>
        <dbReference type="ChEBI" id="CHEBI:28938"/>
        <dbReference type="ChEBI" id="CHEBI:30616"/>
        <dbReference type="ChEBI" id="CHEBI:33019"/>
        <dbReference type="ChEBI" id="CHEBI:57540"/>
        <dbReference type="ChEBI" id="CHEBI:58437"/>
        <dbReference type="ChEBI" id="CHEBI:456215"/>
        <dbReference type="EC" id="6.3.1.5"/>
    </reaction>
</comment>
<feature type="binding site" evidence="8">
    <location>
        <position position="35"/>
    </location>
    <ligand>
        <name>Mg(2+)</name>
        <dbReference type="ChEBI" id="CHEBI:18420"/>
    </ligand>
</feature>
<dbReference type="GO" id="GO:0004359">
    <property type="term" value="F:glutaminase activity"/>
    <property type="evidence" value="ECO:0007669"/>
    <property type="project" value="InterPro"/>
</dbReference>
<dbReference type="UniPathway" id="UPA00253">
    <property type="reaction ID" value="UER00333"/>
</dbReference>
<evidence type="ECO:0000256" key="11">
    <source>
        <dbReference type="SAM" id="MobiDB-lite"/>
    </source>
</evidence>
<evidence type="ECO:0000256" key="3">
    <source>
        <dbReference type="ARBA" id="ARBA00022723"/>
    </source>
</evidence>
<dbReference type="GO" id="GO:0008795">
    <property type="term" value="F:NAD+ synthase activity"/>
    <property type="evidence" value="ECO:0007669"/>
    <property type="project" value="UniProtKB-UniRule"/>
</dbReference>
<comment type="pathway">
    <text evidence="8">Cofactor biosynthesis; NAD(+) biosynthesis; NAD(+) from deamido-NAD(+) (ammonia route): step 1/1.</text>
</comment>
<comment type="function">
    <text evidence="8">Catalyzes the ATP-dependent amidation of deamido-NAD to form NAD. Uses ammonia as a nitrogen source.</text>
</comment>
<keyword evidence="5 8" id="KW-0067">ATP-binding</keyword>
<keyword evidence="14" id="KW-1185">Reference proteome</keyword>
<feature type="binding site" evidence="8">
    <location>
        <position position="150"/>
    </location>
    <ligand>
        <name>deamido-NAD(+)</name>
        <dbReference type="ChEBI" id="CHEBI:58437"/>
        <note>ligand shared between two neighboring subunits</note>
    </ligand>
</feature>
<dbReference type="GO" id="GO:0009435">
    <property type="term" value="P:NAD+ biosynthetic process"/>
    <property type="evidence" value="ECO:0007669"/>
    <property type="project" value="UniProtKB-UniRule"/>
</dbReference>
<feature type="region of interest" description="Disordered" evidence="11">
    <location>
        <begin position="209"/>
        <end position="238"/>
    </location>
</feature>
<evidence type="ECO:0000259" key="12">
    <source>
        <dbReference type="Pfam" id="PF02540"/>
    </source>
</evidence>
<feature type="binding site" description="in other chain" evidence="8">
    <location>
        <position position="143"/>
    </location>
    <ligand>
        <name>deamido-NAD(+)</name>
        <dbReference type="ChEBI" id="CHEBI:58437"/>
        <note>ligand shared between two neighboring subunits</note>
    </ligand>
</feature>
<feature type="domain" description="NAD/GMP synthase" evidence="12">
    <location>
        <begin position="7"/>
        <end position="231"/>
    </location>
</feature>
<feature type="binding site" evidence="8">
    <location>
        <position position="159"/>
    </location>
    <ligand>
        <name>ATP</name>
        <dbReference type="ChEBI" id="CHEBI:30616"/>
    </ligand>
</feature>
<comment type="caution">
    <text evidence="13">The sequence shown here is derived from an EMBL/GenBank/DDBJ whole genome shotgun (WGS) entry which is preliminary data.</text>
</comment>
<keyword evidence="2 8" id="KW-0436">Ligase</keyword>
<evidence type="ECO:0000256" key="6">
    <source>
        <dbReference type="ARBA" id="ARBA00022842"/>
    </source>
</evidence>
<comment type="caution">
    <text evidence="8">Lacks conserved residue(s) required for the propagation of feature annotation.</text>
</comment>
<organism evidence="13 14">
    <name type="scientific">Urinicoccus massiliensis</name>
    <dbReference type="NCBI Taxonomy" id="1723382"/>
    <lineage>
        <taxon>Bacteria</taxon>
        <taxon>Bacillati</taxon>
        <taxon>Bacillota</taxon>
        <taxon>Tissierellia</taxon>
        <taxon>Tissierellales</taxon>
        <taxon>Peptoniphilaceae</taxon>
        <taxon>Urinicoccus</taxon>
    </lineage>
</organism>
<evidence type="ECO:0000256" key="10">
    <source>
        <dbReference type="RuleBase" id="RU003812"/>
    </source>
</evidence>
<proteinExistence type="inferred from homology"/>
<comment type="similarity">
    <text evidence="1 8 9">Belongs to the NAD synthetase family.</text>
</comment>
<dbReference type="InterPro" id="IPR003694">
    <property type="entry name" value="NAD_synthase"/>
</dbReference>
<evidence type="ECO:0000256" key="7">
    <source>
        <dbReference type="ARBA" id="ARBA00023027"/>
    </source>
</evidence>
<name>A0A8H2M4J0_9FIRM</name>
<dbReference type="EC" id="6.3.1.5" evidence="8 10"/>
<dbReference type="Proteomes" id="UP000377798">
    <property type="component" value="Unassembled WGS sequence"/>
</dbReference>
<evidence type="ECO:0000256" key="8">
    <source>
        <dbReference type="HAMAP-Rule" id="MF_00193"/>
    </source>
</evidence>
<feature type="binding site" evidence="8">
    <location>
        <position position="135"/>
    </location>
    <ligand>
        <name>Mg(2+)</name>
        <dbReference type="ChEBI" id="CHEBI:18420"/>
    </ligand>
</feature>
<dbReference type="RefSeq" id="WP_131748490.1">
    <property type="nucleotide sequence ID" value="NZ_CAACYI010000001.1"/>
</dbReference>
<dbReference type="GO" id="GO:0005737">
    <property type="term" value="C:cytoplasm"/>
    <property type="evidence" value="ECO:0007669"/>
    <property type="project" value="InterPro"/>
</dbReference>
<feature type="binding site" description="in other chain" evidence="8">
    <location>
        <begin position="226"/>
        <end position="227"/>
    </location>
    <ligand>
        <name>deamido-NAD(+)</name>
        <dbReference type="ChEBI" id="CHEBI:58437"/>
        <note>ligand shared between two neighboring subunits</note>
    </ligand>
</feature>
<dbReference type="PANTHER" id="PTHR23090:SF9">
    <property type="entry name" value="GLUTAMINE-DEPENDENT NAD(+) SYNTHETASE"/>
    <property type="match status" value="1"/>
</dbReference>
<feature type="binding site" evidence="8">
    <location>
        <position position="181"/>
    </location>
    <ligand>
        <name>ATP</name>
        <dbReference type="ChEBI" id="CHEBI:30616"/>
    </ligand>
</feature>
<evidence type="ECO:0000313" key="13">
    <source>
        <dbReference type="EMBL" id="VFB16021.1"/>
    </source>
</evidence>
<dbReference type="GO" id="GO:0003952">
    <property type="term" value="F:NAD+ synthase (glutamine-hydrolyzing) activity"/>
    <property type="evidence" value="ECO:0007669"/>
    <property type="project" value="InterPro"/>
</dbReference>
<evidence type="ECO:0000256" key="9">
    <source>
        <dbReference type="RuleBase" id="RU003811"/>
    </source>
</evidence>
<dbReference type="SUPFAM" id="SSF52402">
    <property type="entry name" value="Adenine nucleotide alpha hydrolases-like"/>
    <property type="match status" value="1"/>
</dbReference>
<gene>
    <name evidence="8 13" type="primary">nadE</name>
    <name evidence="13" type="ORF">NCTC13150_00534</name>
</gene>
<dbReference type="InterPro" id="IPR014729">
    <property type="entry name" value="Rossmann-like_a/b/a_fold"/>
</dbReference>
<keyword evidence="4 8" id="KW-0547">Nucleotide-binding</keyword>
<feature type="binding site" evidence="8">
    <location>
        <begin position="29"/>
        <end position="36"/>
    </location>
    <ligand>
        <name>ATP</name>
        <dbReference type="ChEBI" id="CHEBI:30616"/>
    </ligand>
</feature>
<evidence type="ECO:0000313" key="14">
    <source>
        <dbReference type="Proteomes" id="UP000377798"/>
    </source>
</evidence>
<keyword evidence="3 8" id="KW-0479">Metal-binding</keyword>
<dbReference type="GO" id="GO:0046872">
    <property type="term" value="F:metal ion binding"/>
    <property type="evidence" value="ECO:0007669"/>
    <property type="project" value="UniProtKB-KW"/>
</dbReference>
<feature type="compositionally biased region" description="Basic and acidic residues" evidence="11">
    <location>
        <begin position="215"/>
        <end position="230"/>
    </location>
</feature>
<comment type="subunit">
    <text evidence="8">Homodimer.</text>
</comment>
<evidence type="ECO:0000256" key="4">
    <source>
        <dbReference type="ARBA" id="ARBA00022741"/>
    </source>
</evidence>
<dbReference type="CDD" id="cd00553">
    <property type="entry name" value="NAD_synthase"/>
    <property type="match status" value="1"/>
</dbReference>
<sequence>MDAKKEIQDIVAWMQERVASAKAKGLVVGLSGGVDSAVVAALMKRAFGDHALGIMIPIDSQAKDEEDAKKLAQAIDLEVERVDLTACYETFIQASFHSDNQMARSNIKPRLRMMTLYYYAQDRGYLVCGCSNASEYYTGYYTKYGDSGADLLPLASYLKDEVYELAKELGVPEEIIQKQPTAGLFQGQTDESEMGFSYEELNAYIRTGQPSANSEKIRQMHENSQHKREFPPIYQRKA</sequence>
<evidence type="ECO:0000256" key="5">
    <source>
        <dbReference type="ARBA" id="ARBA00022840"/>
    </source>
</evidence>
<evidence type="ECO:0000256" key="1">
    <source>
        <dbReference type="ARBA" id="ARBA00005859"/>
    </source>
</evidence>
<accession>A0A8H2M4J0</accession>
<reference evidence="13 14" key="1">
    <citation type="submission" date="2019-02" db="EMBL/GenBank/DDBJ databases">
        <authorList>
            <consortium name="Pathogen Informatics"/>
        </authorList>
    </citation>
    <scope>NUCLEOTIDE SEQUENCE [LARGE SCALE GENOMIC DNA]</scope>
    <source>
        <strain evidence="13 14">3012STDY7089603</strain>
    </source>
</reference>
<dbReference type="GO" id="GO:0005524">
    <property type="term" value="F:ATP binding"/>
    <property type="evidence" value="ECO:0007669"/>
    <property type="project" value="UniProtKB-UniRule"/>
</dbReference>
<protein>
    <recommendedName>
        <fullName evidence="8 10">NH(3)-dependent NAD(+) synthetase</fullName>
        <ecNumber evidence="8 10">6.3.1.5</ecNumber>
    </recommendedName>
</protein>
<keyword evidence="6 8" id="KW-0460">Magnesium</keyword>
<dbReference type="AlphaFoldDB" id="A0A8H2M4J0"/>
<feature type="binding site" description="in other chain" evidence="8">
    <location>
        <position position="110"/>
    </location>
    <ligand>
        <name>deamido-NAD(+)</name>
        <dbReference type="ChEBI" id="CHEBI:58437"/>
        <note>ligand shared between two neighboring subunits</note>
    </ligand>
</feature>
<dbReference type="InterPro" id="IPR022310">
    <property type="entry name" value="NAD/GMP_synthase"/>
</dbReference>
<dbReference type="EMBL" id="CAACYI010000001">
    <property type="protein sequence ID" value="VFB16021.1"/>
    <property type="molecule type" value="Genomic_DNA"/>
</dbReference>
<dbReference type="HAMAP" id="MF_00193">
    <property type="entry name" value="NadE_ammonia_dep"/>
    <property type="match status" value="1"/>
</dbReference>
<dbReference type="InterPro" id="IPR022926">
    <property type="entry name" value="NH(3)-dep_NAD(+)_synth"/>
</dbReference>
<evidence type="ECO:0000256" key="2">
    <source>
        <dbReference type="ARBA" id="ARBA00022598"/>
    </source>
</evidence>
<dbReference type="Gene3D" id="3.40.50.620">
    <property type="entry name" value="HUPs"/>
    <property type="match status" value="1"/>
</dbReference>
<dbReference type="Pfam" id="PF02540">
    <property type="entry name" value="NAD_synthase"/>
    <property type="match status" value="1"/>
</dbReference>
<dbReference type="PANTHER" id="PTHR23090">
    <property type="entry name" value="NH 3 /GLUTAMINE-DEPENDENT NAD + SYNTHETASE"/>
    <property type="match status" value="1"/>
</dbReference>
<dbReference type="NCBIfam" id="TIGR00552">
    <property type="entry name" value="nadE"/>
    <property type="match status" value="1"/>
</dbReference>